<accession>A0A1F2USX6</accession>
<comment type="caution">
    <text evidence="1">The sequence shown here is derived from an EMBL/GenBank/DDBJ whole genome shotgun (WGS) entry which is preliminary data.</text>
</comment>
<name>A0A1F2USX6_9ACTN</name>
<protein>
    <submittedName>
        <fullName evidence="1">Uncharacterized protein</fullName>
    </submittedName>
</protein>
<proteinExistence type="predicted"/>
<gene>
    <name evidence="1" type="ORF">A2074_00890</name>
</gene>
<reference evidence="1 2" key="1">
    <citation type="journal article" date="2016" name="Nat. Commun.">
        <title>Thousands of microbial genomes shed light on interconnected biogeochemical processes in an aquifer system.</title>
        <authorList>
            <person name="Anantharaman K."/>
            <person name="Brown C.T."/>
            <person name="Hug L.A."/>
            <person name="Sharon I."/>
            <person name="Castelle C.J."/>
            <person name="Probst A.J."/>
            <person name="Thomas B.C."/>
            <person name="Singh A."/>
            <person name="Wilkins M.J."/>
            <person name="Karaoz U."/>
            <person name="Brodie E.L."/>
            <person name="Williams K.H."/>
            <person name="Hubbard S.S."/>
            <person name="Banfield J.F."/>
        </authorList>
    </citation>
    <scope>NUCLEOTIDE SEQUENCE [LARGE SCALE GENOMIC DNA]</scope>
</reference>
<dbReference type="AlphaFoldDB" id="A0A1F2USX6"/>
<organism evidence="1 2">
    <name type="scientific">Candidatus Aquicultor primus</name>
    <dbReference type="NCBI Taxonomy" id="1797195"/>
    <lineage>
        <taxon>Bacteria</taxon>
        <taxon>Bacillati</taxon>
        <taxon>Actinomycetota</taxon>
        <taxon>Candidatus Aquicultoria</taxon>
        <taxon>Candidatus Aquicultorales</taxon>
        <taxon>Candidatus Aquicultoraceae</taxon>
        <taxon>Candidatus Aquicultor</taxon>
    </lineage>
</organism>
<dbReference type="EMBL" id="MELI01000003">
    <property type="protein sequence ID" value="OFW36002.1"/>
    <property type="molecule type" value="Genomic_DNA"/>
</dbReference>
<evidence type="ECO:0000313" key="1">
    <source>
        <dbReference type="EMBL" id="OFW36002.1"/>
    </source>
</evidence>
<sequence>MRRIKTISLGILVVALIGVASIGGYNLQHPKKAISSPPAAGPENLNPAEVVANSKLPENIKKATGGPFKSKEEILAKAKDAKAFGPGSKLSGRAEAVLMKQGETNQRFTKLTGEVAERLDVDDSKEVWVAIVGGEFESTWRSNPSGLDIPPTKWIMYVYDATTAEVLSVKTGPGSWPDKFLEPLQ</sequence>
<evidence type="ECO:0000313" key="2">
    <source>
        <dbReference type="Proteomes" id="UP000178086"/>
    </source>
</evidence>
<dbReference type="Proteomes" id="UP000178086">
    <property type="component" value="Unassembled WGS sequence"/>
</dbReference>